<dbReference type="GO" id="GO:0003677">
    <property type="term" value="F:DNA binding"/>
    <property type="evidence" value="ECO:0007669"/>
    <property type="project" value="InterPro"/>
</dbReference>
<dbReference type="EMBL" id="UWOC01000151">
    <property type="protein sequence ID" value="VCU09642.1"/>
    <property type="molecule type" value="Genomic_DNA"/>
</dbReference>
<feature type="region of interest" description="Disordered" evidence="2">
    <location>
        <begin position="189"/>
        <end position="221"/>
    </location>
</feature>
<organism evidence="4 5">
    <name type="scientific">Rhodoplanes serenus</name>
    <dbReference type="NCBI Taxonomy" id="200615"/>
    <lineage>
        <taxon>Bacteria</taxon>
        <taxon>Pseudomonadati</taxon>
        <taxon>Pseudomonadota</taxon>
        <taxon>Alphaproteobacteria</taxon>
        <taxon>Hyphomicrobiales</taxon>
        <taxon>Nitrobacteraceae</taxon>
        <taxon>Rhodoplanes</taxon>
    </lineage>
</organism>
<evidence type="ECO:0000256" key="1">
    <source>
        <dbReference type="SAM" id="Coils"/>
    </source>
</evidence>
<comment type="caution">
    <text evidence="4">The sequence shown here is derived from an EMBL/GenBank/DDBJ whole genome shotgun (WGS) entry which is preliminary data.</text>
</comment>
<reference evidence="5" key="1">
    <citation type="submission" date="2018-10" db="EMBL/GenBank/DDBJ databases">
        <authorList>
            <person name="Peiro R."/>
            <person name="Begona"/>
            <person name="Cbmso G."/>
            <person name="Lopez M."/>
            <person name="Gonzalez S."/>
            <person name="Sacristan E."/>
            <person name="Castillo E."/>
        </authorList>
    </citation>
    <scope>NUCLEOTIDE SEQUENCE [LARGE SCALE GENOMIC DNA]</scope>
</reference>
<keyword evidence="5" id="KW-1185">Reference proteome</keyword>
<name>A0A447CWL3_9BRAD</name>
<feature type="compositionally biased region" description="Basic and acidic residues" evidence="2">
    <location>
        <begin position="201"/>
        <end position="211"/>
    </location>
</feature>
<evidence type="ECO:0000259" key="3">
    <source>
        <dbReference type="Pfam" id="PF10073"/>
    </source>
</evidence>
<dbReference type="InterPro" id="IPR046367">
    <property type="entry name" value="GapR-like_DNA-bd"/>
</dbReference>
<keyword evidence="1" id="KW-0175">Coiled coil</keyword>
<feature type="domain" description="GapR-like DNA-binding" evidence="3">
    <location>
        <begin position="11"/>
        <end position="81"/>
    </location>
</feature>
<evidence type="ECO:0000313" key="5">
    <source>
        <dbReference type="Proteomes" id="UP000289200"/>
    </source>
</evidence>
<feature type="region of interest" description="Disordered" evidence="2">
    <location>
        <begin position="150"/>
        <end position="174"/>
    </location>
</feature>
<accession>A0A447CWL3</accession>
<dbReference type="Pfam" id="PF10073">
    <property type="entry name" value="GapR_DNA-bd"/>
    <property type="match status" value="1"/>
</dbReference>
<gene>
    <name evidence="4" type="ORF">RHODGE_RHODGE_02811</name>
</gene>
<proteinExistence type="predicted"/>
<dbReference type="AlphaFoldDB" id="A0A447CWL3"/>
<dbReference type="OrthoDB" id="9813793at2"/>
<sequence>MNQVGRNTLAGETLRNFVERIENEEAQKKQHSDNIAAICAEAKAQGFVPSAVRYVVKQRKLKPSERQESETLRDLYMHAMGMASEPPLFRAVGLMSVDIAVKEAVIEAAKALVPANGSITIEAGGSPVRLSRDKDGNVAVTEVVEKPVEPVAADGRKKPTAPKESVPVVSADEAESLGRIARRADVPIIQNPFPYGHPNRPHWDRGWRVEDGGDGMGPSED</sequence>
<evidence type="ECO:0000256" key="2">
    <source>
        <dbReference type="SAM" id="MobiDB-lite"/>
    </source>
</evidence>
<evidence type="ECO:0000313" key="4">
    <source>
        <dbReference type="EMBL" id="VCU09642.1"/>
    </source>
</evidence>
<feature type="coiled-coil region" evidence="1">
    <location>
        <begin position="14"/>
        <end position="41"/>
    </location>
</feature>
<dbReference type="Proteomes" id="UP000289200">
    <property type="component" value="Unassembled WGS sequence"/>
</dbReference>
<dbReference type="RefSeq" id="WP_129609472.1">
    <property type="nucleotide sequence ID" value="NZ_UWOC01000151.1"/>
</dbReference>
<protein>
    <recommendedName>
        <fullName evidence="3">GapR-like DNA-binding domain-containing protein</fullName>
    </recommendedName>
</protein>